<dbReference type="InterPro" id="IPR036314">
    <property type="entry name" value="SOD_C_sf"/>
</dbReference>
<accession>A0A6J5KQH0</accession>
<organism evidence="7">
    <name type="scientific">uncultured Caudovirales phage</name>
    <dbReference type="NCBI Taxonomy" id="2100421"/>
    <lineage>
        <taxon>Viruses</taxon>
        <taxon>Duplodnaviria</taxon>
        <taxon>Heunggongvirae</taxon>
        <taxon>Uroviricota</taxon>
        <taxon>Caudoviricetes</taxon>
        <taxon>Peduoviridae</taxon>
        <taxon>Maltschvirus</taxon>
        <taxon>Maltschvirus maltsch</taxon>
    </lineage>
</organism>
<dbReference type="EMBL" id="LR796167">
    <property type="protein sequence ID" value="CAB4122479.1"/>
    <property type="molecule type" value="Genomic_DNA"/>
</dbReference>
<evidence type="ECO:0000313" key="7">
    <source>
        <dbReference type="EMBL" id="CAB4122479.1"/>
    </source>
</evidence>
<dbReference type="SUPFAM" id="SSF46609">
    <property type="entry name" value="Fe,Mn superoxide dismutase (SOD), N-terminal domain"/>
    <property type="match status" value="1"/>
</dbReference>
<feature type="domain" description="Manganese/iron superoxide dismutase N-terminal" evidence="5">
    <location>
        <begin position="18"/>
        <end position="60"/>
    </location>
</feature>
<sequence>MKFTQLREAPEIPVIQTKLPYGYADLEPVLSERTVKWHYDVLTTAYFDRYNSGEGDREFNRAGGLLHNLYWAQLRKPRAGNRPTAISLGMVERHFKNWENFQDEFITKGMSIQGSGWVYWSTSGEIKTIANHAWRSDVILCIDMWEHSNLMNHNPDKKHYLSSIWRCINWDVINDRWFVSL</sequence>
<dbReference type="Pfam" id="PF02777">
    <property type="entry name" value="Sod_Fe_C"/>
    <property type="match status" value="1"/>
</dbReference>
<proteinExistence type="inferred from homology"/>
<evidence type="ECO:0000256" key="3">
    <source>
        <dbReference type="ARBA" id="ARBA00022723"/>
    </source>
</evidence>
<dbReference type="InterPro" id="IPR036324">
    <property type="entry name" value="Mn/Fe_SOD_N_sf"/>
</dbReference>
<feature type="domain" description="Manganese/iron superoxide dismutase C-terminal" evidence="6">
    <location>
        <begin position="90"/>
        <end position="176"/>
    </location>
</feature>
<dbReference type="PANTHER" id="PTHR11404:SF6">
    <property type="entry name" value="SUPEROXIDE DISMUTASE [MN], MITOCHONDRIAL"/>
    <property type="match status" value="1"/>
</dbReference>
<name>A0A6J5KQH0_9CAUD</name>
<dbReference type="EC" id="1.15.1.1" evidence="2"/>
<dbReference type="InterPro" id="IPR019831">
    <property type="entry name" value="Mn/Fe_SOD_N"/>
</dbReference>
<dbReference type="GO" id="GO:0004784">
    <property type="term" value="F:superoxide dismutase activity"/>
    <property type="evidence" value="ECO:0007669"/>
    <property type="project" value="UniProtKB-EC"/>
</dbReference>
<protein>
    <recommendedName>
        <fullName evidence="2">superoxide dismutase</fullName>
        <ecNumber evidence="2">1.15.1.1</ecNumber>
    </recommendedName>
</protein>
<dbReference type="InterPro" id="IPR019832">
    <property type="entry name" value="Mn/Fe_SOD_C"/>
</dbReference>
<evidence type="ECO:0000256" key="4">
    <source>
        <dbReference type="ARBA" id="ARBA00023002"/>
    </source>
</evidence>
<gene>
    <name evidence="7" type="ORF">UFOVP29_26</name>
</gene>
<evidence type="ECO:0000256" key="1">
    <source>
        <dbReference type="ARBA" id="ARBA00008714"/>
    </source>
</evidence>
<comment type="similarity">
    <text evidence="1">Belongs to the iron/manganese superoxide dismutase family.</text>
</comment>
<reference evidence="7" key="1">
    <citation type="submission" date="2020-04" db="EMBL/GenBank/DDBJ databases">
        <authorList>
            <person name="Chiriac C."/>
            <person name="Salcher M."/>
            <person name="Ghai R."/>
            <person name="Kavagutti S V."/>
        </authorList>
    </citation>
    <scope>NUCLEOTIDE SEQUENCE</scope>
</reference>
<dbReference type="InterPro" id="IPR050265">
    <property type="entry name" value="Fe/Mn_Superoxide_Dismutase"/>
</dbReference>
<dbReference type="Gene3D" id="3.55.40.20">
    <property type="entry name" value="Iron/manganese superoxide dismutase, C-terminal domain"/>
    <property type="match status" value="1"/>
</dbReference>
<dbReference type="SUPFAM" id="SSF54719">
    <property type="entry name" value="Fe,Mn superoxide dismutase (SOD), C-terminal domain"/>
    <property type="match status" value="1"/>
</dbReference>
<dbReference type="GO" id="GO:0046872">
    <property type="term" value="F:metal ion binding"/>
    <property type="evidence" value="ECO:0007669"/>
    <property type="project" value="UniProtKB-KW"/>
</dbReference>
<dbReference type="Pfam" id="PF00081">
    <property type="entry name" value="Sod_Fe_N"/>
    <property type="match status" value="1"/>
</dbReference>
<dbReference type="PANTHER" id="PTHR11404">
    <property type="entry name" value="SUPEROXIDE DISMUTASE 2"/>
    <property type="match status" value="1"/>
</dbReference>
<keyword evidence="3" id="KW-0479">Metal-binding</keyword>
<evidence type="ECO:0000259" key="6">
    <source>
        <dbReference type="Pfam" id="PF02777"/>
    </source>
</evidence>
<evidence type="ECO:0000259" key="5">
    <source>
        <dbReference type="Pfam" id="PF00081"/>
    </source>
</evidence>
<keyword evidence="4" id="KW-0560">Oxidoreductase</keyword>
<evidence type="ECO:0000256" key="2">
    <source>
        <dbReference type="ARBA" id="ARBA00012682"/>
    </source>
</evidence>